<dbReference type="Proteomes" id="UP000264006">
    <property type="component" value="Chromosome"/>
</dbReference>
<dbReference type="Pfam" id="PF04122">
    <property type="entry name" value="CW_binding_2"/>
    <property type="match status" value="2"/>
</dbReference>
<dbReference type="PANTHER" id="PTHR30032">
    <property type="entry name" value="N-ACETYLMURAMOYL-L-ALANINE AMIDASE-RELATED"/>
    <property type="match status" value="1"/>
</dbReference>
<evidence type="ECO:0000313" key="1">
    <source>
        <dbReference type="EMBL" id="AXV05611.1"/>
    </source>
</evidence>
<dbReference type="KEGG" id="euz:DVS28_a0910"/>
<proteinExistence type="predicted"/>
<reference evidence="1 2" key="1">
    <citation type="submission" date="2018-09" db="EMBL/GenBank/DDBJ databases">
        <title>Complete genome sequence of Euzebya sp. DY32-46 isolated from seawater of Pacific Ocean.</title>
        <authorList>
            <person name="Xu L."/>
            <person name="Wu Y.-H."/>
            <person name="Xu X.-W."/>
        </authorList>
    </citation>
    <scope>NUCLEOTIDE SEQUENCE [LARGE SCALE GENOMIC DNA]</scope>
    <source>
        <strain evidence="1 2">DY32-46</strain>
    </source>
</reference>
<dbReference type="EMBL" id="CP031165">
    <property type="protein sequence ID" value="AXV05611.1"/>
    <property type="molecule type" value="Genomic_DNA"/>
</dbReference>
<dbReference type="AlphaFoldDB" id="A0A346XTR4"/>
<name>A0A346XTR4_9ACTN</name>
<organism evidence="1 2">
    <name type="scientific">Euzebya pacifica</name>
    <dbReference type="NCBI Taxonomy" id="1608957"/>
    <lineage>
        <taxon>Bacteria</taxon>
        <taxon>Bacillati</taxon>
        <taxon>Actinomycetota</taxon>
        <taxon>Nitriliruptoria</taxon>
        <taxon>Euzebyales</taxon>
    </lineage>
</organism>
<dbReference type="PANTHER" id="PTHR30032:SF8">
    <property type="entry name" value="GERMINATION-SPECIFIC N-ACETYLMURAMOYL-L-ALANINE AMIDASE"/>
    <property type="match status" value="1"/>
</dbReference>
<sequence>MLSPLPLSRVRRIGPPLVAVALVVGIVLGGVAIAQSAPAAVRLDGTDPSSHAIAVSTAVFDDAGGADTTARHAVLGRDDDFADSLAAGPLLNGGPLLYVPGGEDGTLPGPVAAELQRILPPAADVFVVGGVDAISEDIATAVEDLGYHVVRLAGEERTATAAAIADEATRTHGPADRVLVALAGRWPDAVAGGALAASEQLPLLLTDGTSASTATVAWLDAHPDHEVVVLGGPAAIEESVFTALGGDRRLTGETRAHTAAAMVAEFGDDVTGTTVMQGFADDGWVHGNAGAALLQPLLLNGPDVDTLNSVVTSALDGRTGELFVLGGTDRVGTTALTAAEAAR</sequence>
<gene>
    <name evidence="1" type="ORF">DVS28_a0910</name>
</gene>
<keyword evidence="2" id="KW-1185">Reference proteome</keyword>
<dbReference type="InterPro" id="IPR051922">
    <property type="entry name" value="Bact_Sporulation_Assoc"/>
</dbReference>
<dbReference type="InterPro" id="IPR007253">
    <property type="entry name" value="Cell_wall-bd_2"/>
</dbReference>
<protein>
    <submittedName>
        <fullName evidence="1">N-acetylmuramoyl-L-alanine amidase</fullName>
    </submittedName>
</protein>
<evidence type="ECO:0000313" key="2">
    <source>
        <dbReference type="Proteomes" id="UP000264006"/>
    </source>
</evidence>
<accession>A0A346XTR4</accession>
<dbReference type="RefSeq" id="WP_164709919.1">
    <property type="nucleotide sequence ID" value="NZ_CP031165.1"/>
</dbReference>